<dbReference type="AlphaFoldDB" id="A0A3E2TTB3"/>
<dbReference type="RefSeq" id="WP_117526497.1">
    <property type="nucleotide sequence ID" value="NZ_JAQENQ010000011.1"/>
</dbReference>
<evidence type="ECO:0000313" key="2">
    <source>
        <dbReference type="Proteomes" id="UP000260773"/>
    </source>
</evidence>
<accession>A0A3E2TTB3</accession>
<dbReference type="EMBL" id="QVEP01000001">
    <property type="protein sequence ID" value="RGB82443.1"/>
    <property type="molecule type" value="Genomic_DNA"/>
</dbReference>
<name>A0A3E2TTB3_9FIRM</name>
<comment type="caution">
    <text evidence="1">The sequence shown here is derived from an EMBL/GenBank/DDBJ whole genome shotgun (WGS) entry which is preliminary data.</text>
</comment>
<protein>
    <submittedName>
        <fullName evidence="1">Uncharacterized protein</fullName>
    </submittedName>
</protein>
<proteinExistence type="predicted"/>
<dbReference type="Proteomes" id="UP000260773">
    <property type="component" value="Unassembled WGS sequence"/>
</dbReference>
<evidence type="ECO:0000313" key="1">
    <source>
        <dbReference type="EMBL" id="RGB82443.1"/>
    </source>
</evidence>
<sequence>MWIIIAAIIIFIIFADSDTKPSANKKGNTKTDSRLHCTVNRTGSYSSILNELEQIVSLIAKRCPWMKLHVLVMVSKINASTCSVSFQIEDVSLKRNNITFGSEFQDEGDGSYECMRFETKQATGFTTPEAVKREMLCQFNWSQISTNITELKVLNYGAFTHTPMVTLRFEAQYRD</sequence>
<gene>
    <name evidence="1" type="ORF">DW070_00410</name>
</gene>
<organism evidence="1 2">
    <name type="scientific">Coprococcus catus</name>
    <dbReference type="NCBI Taxonomy" id="116085"/>
    <lineage>
        <taxon>Bacteria</taxon>
        <taxon>Bacillati</taxon>
        <taxon>Bacillota</taxon>
        <taxon>Clostridia</taxon>
        <taxon>Lachnospirales</taxon>
        <taxon>Lachnospiraceae</taxon>
        <taxon>Coprococcus</taxon>
    </lineage>
</organism>
<reference evidence="1 2" key="1">
    <citation type="submission" date="2018-08" db="EMBL/GenBank/DDBJ databases">
        <title>A genome reference for cultivated species of the human gut microbiota.</title>
        <authorList>
            <person name="Zou Y."/>
            <person name="Xue W."/>
            <person name="Luo G."/>
        </authorList>
    </citation>
    <scope>NUCLEOTIDE SEQUENCE [LARGE SCALE GENOMIC DNA]</scope>
    <source>
        <strain evidence="1 2">AF45-17</strain>
    </source>
</reference>